<evidence type="ECO:0000259" key="5">
    <source>
        <dbReference type="PROSITE" id="PS50893"/>
    </source>
</evidence>
<dbReference type="InterPro" id="IPR003439">
    <property type="entry name" value="ABC_transporter-like_ATP-bd"/>
</dbReference>
<dbReference type="Proteomes" id="UP001526430">
    <property type="component" value="Unassembled WGS sequence"/>
</dbReference>
<keyword evidence="3" id="KW-0547">Nucleotide-binding</keyword>
<dbReference type="InterPro" id="IPR027417">
    <property type="entry name" value="P-loop_NTPase"/>
</dbReference>
<dbReference type="RefSeq" id="WP_301590910.1">
    <property type="nucleotide sequence ID" value="NZ_JAPFQI010000011.1"/>
</dbReference>
<keyword evidence="2" id="KW-0813">Transport</keyword>
<name>A0ABT3NXZ8_9PROT</name>
<dbReference type="SUPFAM" id="SSF52540">
    <property type="entry name" value="P-loop containing nucleoside triphosphate hydrolases"/>
    <property type="match status" value="1"/>
</dbReference>
<keyword evidence="4 6" id="KW-0067">ATP-binding</keyword>
<evidence type="ECO:0000313" key="6">
    <source>
        <dbReference type="EMBL" id="MCW8086783.1"/>
    </source>
</evidence>
<dbReference type="GO" id="GO:0005524">
    <property type="term" value="F:ATP binding"/>
    <property type="evidence" value="ECO:0007669"/>
    <property type="project" value="UniProtKB-KW"/>
</dbReference>
<dbReference type="PANTHER" id="PTHR42788:SF19">
    <property type="entry name" value="ALIPHATIC SULFONATES IMPORT ATP-BINDING PROTEIN SSUB 2"/>
    <property type="match status" value="1"/>
</dbReference>
<protein>
    <submittedName>
        <fullName evidence="6">ATP-binding cassette domain-containing protein</fullName>
    </submittedName>
</protein>
<keyword evidence="7" id="KW-1185">Reference proteome</keyword>
<evidence type="ECO:0000256" key="3">
    <source>
        <dbReference type="ARBA" id="ARBA00022741"/>
    </source>
</evidence>
<dbReference type="Pfam" id="PF00005">
    <property type="entry name" value="ABC_tran"/>
    <property type="match status" value="1"/>
</dbReference>
<dbReference type="InterPro" id="IPR050166">
    <property type="entry name" value="ABC_transporter_ATP-bind"/>
</dbReference>
<organism evidence="6 7">
    <name type="scientific">Sabulicella glaciei</name>
    <dbReference type="NCBI Taxonomy" id="2984948"/>
    <lineage>
        <taxon>Bacteria</taxon>
        <taxon>Pseudomonadati</taxon>
        <taxon>Pseudomonadota</taxon>
        <taxon>Alphaproteobacteria</taxon>
        <taxon>Acetobacterales</taxon>
        <taxon>Acetobacteraceae</taxon>
        <taxon>Sabulicella</taxon>
    </lineage>
</organism>
<evidence type="ECO:0000256" key="2">
    <source>
        <dbReference type="ARBA" id="ARBA00022448"/>
    </source>
</evidence>
<evidence type="ECO:0000313" key="7">
    <source>
        <dbReference type="Proteomes" id="UP001526430"/>
    </source>
</evidence>
<reference evidence="6 7" key="1">
    <citation type="submission" date="2022-10" db="EMBL/GenBank/DDBJ databases">
        <title>Roseococcus glaciei nov., sp. nov., isolated from glacier.</title>
        <authorList>
            <person name="Liu Q."/>
            <person name="Xin Y.-H."/>
        </authorList>
    </citation>
    <scope>NUCLEOTIDE SEQUENCE [LARGE SCALE GENOMIC DNA]</scope>
    <source>
        <strain evidence="6 7">MDT2-1-1</strain>
    </source>
</reference>
<proteinExistence type="inferred from homology"/>
<feature type="domain" description="ABC transporter" evidence="5">
    <location>
        <begin position="4"/>
        <end position="230"/>
    </location>
</feature>
<comment type="caution">
    <text evidence="6">The sequence shown here is derived from an EMBL/GenBank/DDBJ whole genome shotgun (WGS) entry which is preliminary data.</text>
</comment>
<evidence type="ECO:0000256" key="4">
    <source>
        <dbReference type="ARBA" id="ARBA00022840"/>
    </source>
</evidence>
<gene>
    <name evidence="6" type="ORF">OF850_14195</name>
</gene>
<dbReference type="PANTHER" id="PTHR42788">
    <property type="entry name" value="TAURINE IMPORT ATP-BINDING PROTEIN-RELATED"/>
    <property type="match status" value="1"/>
</dbReference>
<evidence type="ECO:0000256" key="1">
    <source>
        <dbReference type="ARBA" id="ARBA00005417"/>
    </source>
</evidence>
<accession>A0ABT3NXZ8</accession>
<dbReference type="SMART" id="SM00382">
    <property type="entry name" value="AAA"/>
    <property type="match status" value="1"/>
</dbReference>
<dbReference type="EMBL" id="JAPFQI010000011">
    <property type="protein sequence ID" value="MCW8086783.1"/>
    <property type="molecule type" value="Genomic_DNA"/>
</dbReference>
<dbReference type="PROSITE" id="PS00211">
    <property type="entry name" value="ABC_TRANSPORTER_1"/>
    <property type="match status" value="1"/>
</dbReference>
<dbReference type="InterPro" id="IPR017871">
    <property type="entry name" value="ABC_transporter-like_CS"/>
</dbReference>
<dbReference type="InterPro" id="IPR003593">
    <property type="entry name" value="AAA+_ATPase"/>
</dbReference>
<comment type="similarity">
    <text evidence="1">Belongs to the ABC transporter superfamily.</text>
</comment>
<sequence length="244" mass="25861">MTLLRLSGIGHRFPNGVEALAGVSLAVARGELLCLLGASGCGKSTLLRIAAGLVAPTEGAVEWPEGRPREIGFVFQDPTLMPWARALENVALPLRLAGLARAEREARAEAALAALGLRGFERALPRELSGGMRMRVSIARALVTEPDLLLMDEPFAALDEVARMRLNDEILALKGARGVSVLFVTHSLLESAYLADRLVVLAPRPGRVAAELRFDAVPRGPGFRATPGFATRLAEATAALEAAS</sequence>
<dbReference type="PROSITE" id="PS50893">
    <property type="entry name" value="ABC_TRANSPORTER_2"/>
    <property type="match status" value="1"/>
</dbReference>
<dbReference type="Gene3D" id="3.40.50.300">
    <property type="entry name" value="P-loop containing nucleotide triphosphate hydrolases"/>
    <property type="match status" value="1"/>
</dbReference>